<protein>
    <submittedName>
        <fullName evidence="1">Uncharacterized protein</fullName>
    </submittedName>
</protein>
<dbReference type="RefSeq" id="WP_062694721.1">
    <property type="nucleotide sequence ID" value="NZ_CAXSNJ010000021.1"/>
</dbReference>
<organism evidence="1 2">
    <name type="scientific">Bacteroides thetaiotaomicron</name>
    <dbReference type="NCBI Taxonomy" id="818"/>
    <lineage>
        <taxon>Bacteria</taxon>
        <taxon>Pseudomonadati</taxon>
        <taxon>Bacteroidota</taxon>
        <taxon>Bacteroidia</taxon>
        <taxon>Bacteroidales</taxon>
        <taxon>Bacteroidaceae</taxon>
        <taxon>Bacteroides</taxon>
    </lineage>
</organism>
<reference evidence="1 2" key="1">
    <citation type="journal article" date="2019" name="Nat. Med.">
        <title>A library of human gut bacterial isolates paired with longitudinal multiomics data enables mechanistic microbiome research.</title>
        <authorList>
            <person name="Poyet M."/>
            <person name="Groussin M."/>
            <person name="Gibbons S.M."/>
            <person name="Avila-Pacheco J."/>
            <person name="Jiang X."/>
            <person name="Kearney S.M."/>
            <person name="Perrotta A.R."/>
            <person name="Berdy B."/>
            <person name="Zhao S."/>
            <person name="Lieberman T.D."/>
            <person name="Swanson P.K."/>
            <person name="Smith M."/>
            <person name="Roesemann S."/>
            <person name="Alexander J.E."/>
            <person name="Rich S.A."/>
            <person name="Livny J."/>
            <person name="Vlamakis H."/>
            <person name="Clish C."/>
            <person name="Bullock K."/>
            <person name="Deik A."/>
            <person name="Scott J."/>
            <person name="Pierce K.A."/>
            <person name="Xavier R.J."/>
            <person name="Alm E.J."/>
        </authorList>
    </citation>
    <scope>NUCLEOTIDE SEQUENCE [LARGE SCALE GENOMIC DNA]</scope>
    <source>
        <strain evidence="1 2">BIOML-A162</strain>
    </source>
</reference>
<comment type="caution">
    <text evidence="1">The sequence shown here is derived from an EMBL/GenBank/DDBJ whole genome shotgun (WGS) entry which is preliminary data.</text>
</comment>
<name>A0A0P0FJ25_BACT4</name>
<accession>A0A0P0FJ25</accession>
<gene>
    <name evidence="1" type="ORF">GAN91_26590</name>
</gene>
<dbReference type="AlphaFoldDB" id="A0A0P0FJ25"/>
<proteinExistence type="predicted"/>
<evidence type="ECO:0000313" key="1">
    <source>
        <dbReference type="EMBL" id="KAB4470250.1"/>
    </source>
</evidence>
<dbReference type="KEGG" id="btho:Btheta7330_01372"/>
<evidence type="ECO:0000313" key="2">
    <source>
        <dbReference type="Proteomes" id="UP000436858"/>
    </source>
</evidence>
<dbReference type="EMBL" id="WCRY01000050">
    <property type="protein sequence ID" value="KAB4470250.1"/>
    <property type="molecule type" value="Genomic_DNA"/>
</dbReference>
<dbReference type="Proteomes" id="UP000436858">
    <property type="component" value="Unassembled WGS sequence"/>
</dbReference>
<sequence>MTEEYILEEDYPLMESINHYARLANKEDYKYKFIEIMKRIEHDDVVFLADLKLLEKEFKCPIRTQILKAPKVYLGIGVVGINSISDINHFLGKCKGCKLDFNGLRNAINATW</sequence>